<keyword evidence="3" id="KW-1185">Reference proteome</keyword>
<gene>
    <name evidence="2" type="ORF">SAMN02745244_01505</name>
</gene>
<evidence type="ECO:0000313" key="2">
    <source>
        <dbReference type="EMBL" id="SHI99767.1"/>
    </source>
</evidence>
<evidence type="ECO:0000313" key="3">
    <source>
        <dbReference type="Proteomes" id="UP000184512"/>
    </source>
</evidence>
<protein>
    <submittedName>
        <fullName evidence="2">Homeodomain-like domain-containing protein</fullName>
    </submittedName>
</protein>
<name>A0A1M6FPZ5_9ACTN</name>
<reference evidence="3" key="1">
    <citation type="submission" date="2016-11" db="EMBL/GenBank/DDBJ databases">
        <authorList>
            <person name="Varghese N."/>
            <person name="Submissions S."/>
        </authorList>
    </citation>
    <scope>NUCLEOTIDE SEQUENCE [LARGE SCALE GENOMIC DNA]</scope>
    <source>
        <strain evidence="3">DSM 12906</strain>
    </source>
</reference>
<dbReference type="Pfam" id="PF20020">
    <property type="entry name" value="DUF6431"/>
    <property type="match status" value="1"/>
</dbReference>
<dbReference type="Proteomes" id="UP000184512">
    <property type="component" value="Unassembled WGS sequence"/>
</dbReference>
<sequence length="143" mass="15648">MIVVASLQQAETLLDARQLACPSCDGALTPHGHGRTRTVRGVGTDRVTVTPRRTRCVSCVATHVLLPTYLVLRRADTVEVVGAALTAKARGDGHRTIAARLGRPVSTVRRWLRRAQDGSHPGWLREQGVQHAYRADPDILNCR</sequence>
<dbReference type="GO" id="GO:0003677">
    <property type="term" value="F:DNA binding"/>
    <property type="evidence" value="ECO:0007669"/>
    <property type="project" value="UniProtKB-KW"/>
</dbReference>
<dbReference type="EMBL" id="FQZG01000022">
    <property type="protein sequence ID" value="SHI99767.1"/>
    <property type="molecule type" value="Genomic_DNA"/>
</dbReference>
<dbReference type="InterPro" id="IPR045536">
    <property type="entry name" value="DUF6431"/>
</dbReference>
<dbReference type="OrthoDB" id="3694837at2"/>
<keyword evidence="2" id="KW-0238">DNA-binding</keyword>
<organism evidence="2 3">
    <name type="scientific">Tessaracoccus bendigoensis DSM 12906</name>
    <dbReference type="NCBI Taxonomy" id="1123357"/>
    <lineage>
        <taxon>Bacteria</taxon>
        <taxon>Bacillati</taxon>
        <taxon>Actinomycetota</taxon>
        <taxon>Actinomycetes</taxon>
        <taxon>Propionibacteriales</taxon>
        <taxon>Propionibacteriaceae</taxon>
        <taxon>Tessaracoccus</taxon>
    </lineage>
</organism>
<keyword evidence="2" id="KW-0371">Homeobox</keyword>
<dbReference type="RefSeq" id="WP_073186915.1">
    <property type="nucleotide sequence ID" value="NZ_FQZG01000022.1"/>
</dbReference>
<dbReference type="AlphaFoldDB" id="A0A1M6FPZ5"/>
<feature type="domain" description="DUF6431" evidence="1">
    <location>
        <begin position="21"/>
        <end position="111"/>
    </location>
</feature>
<evidence type="ECO:0000259" key="1">
    <source>
        <dbReference type="Pfam" id="PF20020"/>
    </source>
</evidence>
<accession>A0A1M6FPZ5</accession>
<proteinExistence type="predicted"/>